<sequence length="474" mass="52035">MTTSFKRLVKALNKQNLSVTKTNSVYYVAKKICDNVSSAQLLLPEHFDLDGKALKQLMSFAGVYHPNGGAVKAVKATPDFHAGSLVPVGAVLSTTKDFIIPQAIGTDIHCGMRLHVADIDIALWQEKKPLLVEKLRGDLLLGSRDLPMAISSFTALFQHGLLGWIDETKKQPMGDLQAADFKQLESELESIFEYGSLQGGCKWAPESHTTDKRNCIRDASLATIGGGNHFVEFQYLEDIADNKQAFAWGLHKGQLSIMIHTGSRALGLHVGNYWNDKAKQAWPNGEKFPESGIFPLYGELASDYFSAMNTAANYANLNRLLLAEIVRRRIREVFGANIEMPLVYDAPHNIVTQESDCYIHRKGATPAHFGQPVLIPGSMGDPSYLMMGLGNQAFLCSASHGAGRAKPRHEMFRLNRDGQDIGLGCIDCITLKEDRLIEEAPGAYKDINAVVDVQIQNGIVSPVAKLVPLLTFKG</sequence>
<feature type="binding site" evidence="9">
    <location>
        <position position="473"/>
    </location>
    <ligand>
        <name>GMP</name>
        <dbReference type="ChEBI" id="CHEBI:58115"/>
    </ligand>
</feature>
<keyword evidence="4" id="KW-0692">RNA repair</keyword>
<dbReference type="GO" id="GO:0170057">
    <property type="term" value="F:RNA ligase (GTP) activity"/>
    <property type="evidence" value="ECO:0007669"/>
    <property type="project" value="UniProtKB-EC"/>
</dbReference>
<accession>A0A853IID2</accession>
<feature type="binding site" evidence="9">
    <location>
        <begin position="376"/>
        <end position="379"/>
    </location>
    <ligand>
        <name>GMP</name>
        <dbReference type="ChEBI" id="CHEBI:58115"/>
    </ligand>
</feature>
<proteinExistence type="inferred from homology"/>
<protein>
    <recommendedName>
        <fullName evidence="11">tRNA-splicing ligase RtcB</fullName>
        <ecNumber evidence="11">6.5.1.-</ecNumber>
    </recommendedName>
</protein>
<keyword evidence="13" id="KW-1185">Reference proteome</keyword>
<keyword evidence="6 10" id="KW-0464">Manganese</keyword>
<dbReference type="GO" id="GO:0006396">
    <property type="term" value="P:RNA processing"/>
    <property type="evidence" value="ECO:0007669"/>
    <property type="project" value="InterPro"/>
</dbReference>
<keyword evidence="2 10" id="KW-0479">Metal-binding</keyword>
<evidence type="ECO:0000256" key="7">
    <source>
        <dbReference type="ARBA" id="ARBA00047746"/>
    </source>
</evidence>
<feature type="binding site" evidence="10">
    <location>
        <position position="260"/>
    </location>
    <ligand>
        <name>Mn(2+)</name>
        <dbReference type="ChEBI" id="CHEBI:29035"/>
        <label>2</label>
    </ligand>
</feature>
<reference evidence="12 13" key="1">
    <citation type="submission" date="2020-07" db="EMBL/GenBank/DDBJ databases">
        <title>Endozoicomonas sp. nov., isolated from sediment.</title>
        <authorList>
            <person name="Gu T."/>
        </authorList>
    </citation>
    <scope>NUCLEOTIDE SEQUENCE [LARGE SCALE GENOMIC DNA]</scope>
    <source>
        <strain evidence="12 13">SM1973</strain>
    </source>
</reference>
<evidence type="ECO:0000256" key="3">
    <source>
        <dbReference type="ARBA" id="ARBA00022741"/>
    </source>
</evidence>
<dbReference type="InterPro" id="IPR001233">
    <property type="entry name" value="RtcB"/>
</dbReference>
<keyword evidence="1 11" id="KW-0436">Ligase</keyword>
<evidence type="ECO:0000256" key="1">
    <source>
        <dbReference type="ARBA" id="ARBA00022598"/>
    </source>
</evidence>
<dbReference type="GO" id="GO:0003972">
    <property type="term" value="F:RNA ligase (ATP) activity"/>
    <property type="evidence" value="ECO:0007669"/>
    <property type="project" value="TreeGrafter"/>
</dbReference>
<dbReference type="GO" id="GO:0046872">
    <property type="term" value="F:metal ion binding"/>
    <property type="evidence" value="ECO:0007669"/>
    <property type="project" value="UniProtKB-UniRule"/>
</dbReference>
<dbReference type="Proteomes" id="UP000569732">
    <property type="component" value="Unassembled WGS sequence"/>
</dbReference>
<dbReference type="PANTHER" id="PTHR11118">
    <property type="entry name" value="RNA-SPLICING LIGASE RTCB HOMOLOG"/>
    <property type="match status" value="1"/>
</dbReference>
<evidence type="ECO:0000256" key="5">
    <source>
        <dbReference type="ARBA" id="ARBA00023134"/>
    </source>
</evidence>
<dbReference type="InterPro" id="IPR036025">
    <property type="entry name" value="RtcB-like_sf"/>
</dbReference>
<dbReference type="GO" id="GO:0042245">
    <property type="term" value="P:RNA repair"/>
    <property type="evidence" value="ECO:0007669"/>
    <property type="project" value="UniProtKB-KW"/>
</dbReference>
<evidence type="ECO:0000256" key="2">
    <source>
        <dbReference type="ARBA" id="ARBA00022723"/>
    </source>
</evidence>
<comment type="subunit">
    <text evidence="11">Monomer.</text>
</comment>
<comment type="catalytic activity">
    <reaction evidence="7">
        <text>a 3'-end 3'-phospho-ribonucleotide-RNA + a 5'-end dephospho-ribonucleoside-RNA + GTP = a ribonucleotidyl-ribonucleotide-RNA + GMP + diphosphate</text>
        <dbReference type="Rhea" id="RHEA:68076"/>
        <dbReference type="Rhea" id="RHEA-COMP:10463"/>
        <dbReference type="Rhea" id="RHEA-COMP:13936"/>
        <dbReference type="Rhea" id="RHEA-COMP:17355"/>
        <dbReference type="ChEBI" id="CHEBI:33019"/>
        <dbReference type="ChEBI" id="CHEBI:37565"/>
        <dbReference type="ChEBI" id="CHEBI:58115"/>
        <dbReference type="ChEBI" id="CHEBI:83062"/>
        <dbReference type="ChEBI" id="CHEBI:138284"/>
        <dbReference type="ChEBI" id="CHEBI:173118"/>
        <dbReference type="EC" id="6.5.1.8"/>
    </reaction>
</comment>
<evidence type="ECO:0000313" key="12">
    <source>
        <dbReference type="EMBL" id="NYZ67366.1"/>
    </source>
</evidence>
<feature type="binding site" evidence="9">
    <location>
        <begin position="228"/>
        <end position="232"/>
    </location>
    <ligand>
        <name>GMP</name>
        <dbReference type="ChEBI" id="CHEBI:58115"/>
    </ligand>
</feature>
<evidence type="ECO:0000256" key="9">
    <source>
        <dbReference type="PIRSR" id="PIRSR601233-2"/>
    </source>
</evidence>
<dbReference type="GO" id="GO:0005525">
    <property type="term" value="F:GTP binding"/>
    <property type="evidence" value="ECO:0007669"/>
    <property type="project" value="UniProtKB-KW"/>
</dbReference>
<dbReference type="Gene3D" id="3.90.1860.10">
    <property type="entry name" value="tRNA-splicing ligase RtcB"/>
    <property type="match status" value="1"/>
</dbReference>
<feature type="binding site" evidence="9">
    <location>
        <begin position="348"/>
        <end position="349"/>
    </location>
    <ligand>
        <name>GMP</name>
        <dbReference type="ChEBI" id="CHEBI:58115"/>
    </ligand>
</feature>
<dbReference type="RefSeq" id="WP_180569388.1">
    <property type="nucleotide sequence ID" value="NZ_JACCKB010000024.1"/>
</dbReference>
<comment type="similarity">
    <text evidence="11">Belongs to the RtcB family.</text>
</comment>
<name>A0A853IID2_9GAMM</name>
<evidence type="ECO:0000256" key="8">
    <source>
        <dbReference type="PIRSR" id="PIRSR601233-1"/>
    </source>
</evidence>
<dbReference type="SUPFAM" id="SSF103365">
    <property type="entry name" value="Hypothetical protein PH1602"/>
    <property type="match status" value="1"/>
</dbReference>
<dbReference type="AlphaFoldDB" id="A0A853IID2"/>
<comment type="caution">
    <text evidence="12">The sequence shown here is derived from an EMBL/GenBank/DDBJ whole genome shotgun (WGS) entry which is preliminary data.</text>
</comment>
<feature type="binding site" evidence="9">
    <location>
        <position position="383"/>
    </location>
    <ligand>
        <name>GMP</name>
        <dbReference type="ChEBI" id="CHEBI:58115"/>
    </ligand>
</feature>
<evidence type="ECO:0000256" key="6">
    <source>
        <dbReference type="ARBA" id="ARBA00023211"/>
    </source>
</evidence>
<keyword evidence="3 9" id="KW-0547">Nucleotide-binding</keyword>
<evidence type="ECO:0000256" key="4">
    <source>
        <dbReference type="ARBA" id="ARBA00022800"/>
    </source>
</evidence>
<dbReference type="EC" id="6.5.1.-" evidence="11"/>
<evidence type="ECO:0000256" key="11">
    <source>
        <dbReference type="RuleBase" id="RU371113"/>
    </source>
</evidence>
<keyword evidence="5 9" id="KW-0342">GTP-binding</keyword>
<feature type="binding site" evidence="10">
    <location>
        <position position="107"/>
    </location>
    <ligand>
        <name>Mn(2+)</name>
        <dbReference type="ChEBI" id="CHEBI:29035"/>
        <label>1</label>
    </ligand>
</feature>
<feature type="binding site" evidence="10">
    <location>
        <position position="229"/>
    </location>
    <ligand>
        <name>Mn(2+)</name>
        <dbReference type="ChEBI" id="CHEBI:29035"/>
        <label>1</label>
    </ligand>
</feature>
<feature type="binding site" evidence="9">
    <location>
        <begin position="400"/>
        <end position="403"/>
    </location>
    <ligand>
        <name>GMP</name>
        <dbReference type="ChEBI" id="CHEBI:58115"/>
    </ligand>
</feature>
<evidence type="ECO:0000313" key="13">
    <source>
        <dbReference type="Proteomes" id="UP000569732"/>
    </source>
</evidence>
<organism evidence="12 13">
    <name type="scientific">Spartinivicinus marinus</name>
    <dbReference type="NCBI Taxonomy" id="2994442"/>
    <lineage>
        <taxon>Bacteria</taxon>
        <taxon>Pseudomonadati</taxon>
        <taxon>Pseudomonadota</taxon>
        <taxon>Gammaproteobacteria</taxon>
        <taxon>Oceanospirillales</taxon>
        <taxon>Zooshikellaceae</taxon>
        <taxon>Spartinivicinus</taxon>
    </lineage>
</organism>
<feature type="active site" description="GMP-histidine intermediate" evidence="8">
    <location>
        <position position="400"/>
    </location>
</feature>
<dbReference type="EMBL" id="JACCKB010000024">
    <property type="protein sequence ID" value="NYZ67366.1"/>
    <property type="molecule type" value="Genomic_DNA"/>
</dbReference>
<dbReference type="Pfam" id="PF01139">
    <property type="entry name" value="RtcB"/>
    <property type="match status" value="1"/>
</dbReference>
<dbReference type="PANTHER" id="PTHR11118:SF1">
    <property type="entry name" value="RNA-SPLICING LIGASE RTCB HOMOLOG"/>
    <property type="match status" value="1"/>
</dbReference>
<feature type="binding site" evidence="10">
    <location>
        <position position="348"/>
    </location>
    <ligand>
        <name>Mn(2+)</name>
        <dbReference type="ChEBI" id="CHEBI:29035"/>
        <label>2</label>
    </ligand>
</feature>
<evidence type="ECO:0000256" key="10">
    <source>
        <dbReference type="PIRSR" id="PIRSR601233-3"/>
    </source>
</evidence>
<comment type="cofactor">
    <cofactor evidence="10 11">
        <name>Mn(2+)</name>
        <dbReference type="ChEBI" id="CHEBI:29035"/>
    </cofactor>
    <text evidence="10 11">Binds 2 manganese ions per subunit.</text>
</comment>
<gene>
    <name evidence="11" type="primary">rtcB</name>
    <name evidence="12" type="ORF">H0A36_15215</name>
</gene>